<evidence type="ECO:0000259" key="4">
    <source>
        <dbReference type="PROSITE" id="PS51843"/>
    </source>
</evidence>
<protein>
    <recommendedName>
        <fullName evidence="4">NR LBD domain-containing protein</fullName>
    </recommendedName>
</protein>
<dbReference type="PROSITE" id="PS51843">
    <property type="entry name" value="NR_LBD"/>
    <property type="match status" value="1"/>
</dbReference>
<dbReference type="EMBL" id="JBICBT010000021">
    <property type="protein sequence ID" value="KAL3125827.1"/>
    <property type="molecule type" value="Genomic_DNA"/>
</dbReference>
<accession>A0ABD2ME65</accession>
<dbReference type="PANTHER" id="PTHR24083">
    <property type="entry name" value="NUCLEAR HORMONE RECEPTOR"/>
    <property type="match status" value="1"/>
</dbReference>
<dbReference type="AlphaFoldDB" id="A0ABD2ME65"/>
<keyword evidence="1" id="KW-0805">Transcription regulation</keyword>
<dbReference type="SUPFAM" id="SSF48508">
    <property type="entry name" value="Nuclear receptor ligand-binding domain"/>
    <property type="match status" value="1"/>
</dbReference>
<dbReference type="Gene3D" id="1.10.565.10">
    <property type="entry name" value="Retinoid X Receptor"/>
    <property type="match status" value="1"/>
</dbReference>
<sequence length="681" mass="76902">MSAVQLSGSIQMTSLSKCPLSKCPLSRFHCPNVRDLVGAKCRACRFERCLLNGMNVRGILASDKNKNEQINAWLECRRVELLHKKSDYAGGPQMLMDTKSLETPQKKFCVLESLKFTEHRMCHIRYSETEFPESYLWKGLMDLVTKKDNFLAKSESFSVKRRVPIYKQFFLDLIAHNGSPNTPTITDQRVIKETMHWLFIDCFLCIEMAKTIPAIWQLSLIDQTALLLNNIILTAVFSKTFYSCVNCPDADTLTLPNGFSPILFGTFDVPIRVFCESIKCFKDINLCVEEFVLLRAIVLLQHASIDIAPSSHQILQNEIENFTSILMGYEKIKFARKEALNFLRGRTSPVVPGKVLCDFEKAEMAAIRAVFPTAQIKCCMFHYGQSLYRNFKRLGLVHLYGEKTEYGEAVRNTFRRVLSLPLLPPDIIRRAFSIIVASSPPGMPVFFLYFSRTYIGLTQRQLLDGVNAFGDNRLNFSPIGNHSSLGTTISTINSEHSYAATPVQFGIGSPAPSTLTWPTTVSPREQIVQYSLSPLSTSTAPSVQAWEDEIVRAPHFSIPMWNMHSQATSALARTNNGLEATHLHFMKGLCHHPALSDFICGVNESIDRQVDAARSARHFIHKRHKRYIFQDAVIMRILADASYNNNGDIHDLMTALGLQVEGYAGKLKDFENFDDSIVHVP</sequence>
<evidence type="ECO:0000313" key="5">
    <source>
        <dbReference type="EMBL" id="KAL3125827.1"/>
    </source>
</evidence>
<dbReference type="InterPro" id="IPR050274">
    <property type="entry name" value="Nuclear_hormone_rcpt_NR2"/>
</dbReference>
<dbReference type="InterPro" id="IPR000536">
    <property type="entry name" value="Nucl_hrmn_rcpt_lig-bd"/>
</dbReference>
<evidence type="ECO:0000256" key="1">
    <source>
        <dbReference type="ARBA" id="ARBA00023015"/>
    </source>
</evidence>
<keyword evidence="3" id="KW-0675">Receptor</keyword>
<dbReference type="InterPro" id="IPR035500">
    <property type="entry name" value="NHR-like_dom_sf"/>
</dbReference>
<dbReference type="Proteomes" id="UP001620626">
    <property type="component" value="Unassembled WGS sequence"/>
</dbReference>
<keyword evidence="6" id="KW-1185">Reference proteome</keyword>
<evidence type="ECO:0000256" key="2">
    <source>
        <dbReference type="ARBA" id="ARBA00023163"/>
    </source>
</evidence>
<comment type="caution">
    <text evidence="5">The sequence shown here is derived from an EMBL/GenBank/DDBJ whole genome shotgun (WGS) entry which is preliminary data.</text>
</comment>
<feature type="domain" description="NR LBD" evidence="4">
    <location>
        <begin position="154"/>
        <end position="430"/>
    </location>
</feature>
<keyword evidence="2" id="KW-0804">Transcription</keyword>
<evidence type="ECO:0000313" key="6">
    <source>
        <dbReference type="Proteomes" id="UP001620626"/>
    </source>
</evidence>
<proteinExistence type="predicted"/>
<name>A0ABD2ME65_9BILA</name>
<reference evidence="5 6" key="1">
    <citation type="submission" date="2024-10" db="EMBL/GenBank/DDBJ databases">
        <authorList>
            <person name="Kim D."/>
        </authorList>
    </citation>
    <scope>NUCLEOTIDE SEQUENCE [LARGE SCALE GENOMIC DNA]</scope>
    <source>
        <strain evidence="5">BH-2024</strain>
    </source>
</reference>
<dbReference type="SMART" id="SM00430">
    <property type="entry name" value="HOLI"/>
    <property type="match status" value="1"/>
</dbReference>
<gene>
    <name evidence="5" type="ORF">niasHT_009193</name>
</gene>
<evidence type="ECO:0000256" key="3">
    <source>
        <dbReference type="ARBA" id="ARBA00023170"/>
    </source>
</evidence>
<organism evidence="5 6">
    <name type="scientific">Heterodera trifolii</name>
    <dbReference type="NCBI Taxonomy" id="157864"/>
    <lineage>
        <taxon>Eukaryota</taxon>
        <taxon>Metazoa</taxon>
        <taxon>Ecdysozoa</taxon>
        <taxon>Nematoda</taxon>
        <taxon>Chromadorea</taxon>
        <taxon>Rhabditida</taxon>
        <taxon>Tylenchina</taxon>
        <taxon>Tylenchomorpha</taxon>
        <taxon>Tylenchoidea</taxon>
        <taxon>Heteroderidae</taxon>
        <taxon>Heteroderinae</taxon>
        <taxon>Heterodera</taxon>
    </lineage>
</organism>